<comment type="caution">
    <text evidence="3">The sequence shown here is derived from an EMBL/GenBank/DDBJ whole genome shotgun (WGS) entry which is preliminary data.</text>
</comment>
<dbReference type="Proteomes" id="UP000092993">
    <property type="component" value="Unassembled WGS sequence"/>
</dbReference>
<gene>
    <name evidence="3" type="ORF">A0H81_13607</name>
</gene>
<organism evidence="3 4">
    <name type="scientific">Grifola frondosa</name>
    <name type="common">Maitake</name>
    <name type="synonym">Polyporus frondosus</name>
    <dbReference type="NCBI Taxonomy" id="5627"/>
    <lineage>
        <taxon>Eukaryota</taxon>
        <taxon>Fungi</taxon>
        <taxon>Dikarya</taxon>
        <taxon>Basidiomycota</taxon>
        <taxon>Agaricomycotina</taxon>
        <taxon>Agaricomycetes</taxon>
        <taxon>Polyporales</taxon>
        <taxon>Grifolaceae</taxon>
        <taxon>Grifola</taxon>
    </lineage>
</organism>
<protein>
    <recommendedName>
        <fullName evidence="2">Distal membrane-arm assembly complex protein 1-like domain-containing protein</fullName>
    </recommendedName>
</protein>
<feature type="compositionally biased region" description="Polar residues" evidence="1">
    <location>
        <begin position="9"/>
        <end position="29"/>
    </location>
</feature>
<dbReference type="Pfam" id="PF15055">
    <property type="entry name" value="DMAC1_Dmo2"/>
    <property type="match status" value="1"/>
</dbReference>
<evidence type="ECO:0000256" key="1">
    <source>
        <dbReference type="SAM" id="MobiDB-lite"/>
    </source>
</evidence>
<keyword evidence="4" id="KW-1185">Reference proteome</keyword>
<feature type="region of interest" description="Disordered" evidence="1">
    <location>
        <begin position="1"/>
        <end position="29"/>
    </location>
</feature>
<accession>A0A1C7LUF7</accession>
<name>A0A1C7LUF7_GRIFR</name>
<dbReference type="OrthoDB" id="6604875at2759"/>
<dbReference type="AlphaFoldDB" id="A0A1C7LUF7"/>
<proteinExistence type="predicted"/>
<evidence type="ECO:0000313" key="3">
    <source>
        <dbReference type="EMBL" id="OBZ66464.1"/>
    </source>
</evidence>
<dbReference type="InterPro" id="IPR028036">
    <property type="entry name" value="DMAC1-like_dom"/>
</dbReference>
<reference evidence="3 4" key="1">
    <citation type="submission" date="2016-03" db="EMBL/GenBank/DDBJ databases">
        <title>Whole genome sequencing of Grifola frondosa 9006-11.</title>
        <authorList>
            <person name="Min B."/>
            <person name="Park H."/>
            <person name="Kim J.-G."/>
            <person name="Cho H."/>
            <person name="Oh Y.-L."/>
            <person name="Kong W.-S."/>
            <person name="Choi I.-G."/>
        </authorList>
    </citation>
    <scope>NUCLEOTIDE SEQUENCE [LARGE SCALE GENOMIC DNA]</scope>
    <source>
        <strain evidence="3 4">9006-11</strain>
    </source>
</reference>
<evidence type="ECO:0000259" key="2">
    <source>
        <dbReference type="Pfam" id="PF15055"/>
    </source>
</evidence>
<feature type="domain" description="Distal membrane-arm assembly complex protein 1-like" evidence="2">
    <location>
        <begin position="39"/>
        <end position="78"/>
    </location>
</feature>
<evidence type="ECO:0000313" key="4">
    <source>
        <dbReference type="Proteomes" id="UP000092993"/>
    </source>
</evidence>
<dbReference type="EMBL" id="LUGG01000031">
    <property type="protein sequence ID" value="OBZ66464.1"/>
    <property type="molecule type" value="Genomic_DNA"/>
</dbReference>
<sequence>MTLGRPRGLNSTSMSSLEAQSPAQQGAHAQTQTKSLPKDCLACRVIGTAALGGVGVYALNQSRAHAPGSLIGKRIMAGGCRFLGGQRIAMVTYYTLRHTAFDYILAACLLCVAHVFTPLISQLESDLPCSGVRVLDKITLGVS</sequence>